<keyword evidence="1" id="KW-0732">Signal</keyword>
<dbReference type="PROSITE" id="PS50983">
    <property type="entry name" value="FE_B12_PBP"/>
    <property type="match status" value="1"/>
</dbReference>
<dbReference type="InterPro" id="IPR050902">
    <property type="entry name" value="ABC_Transporter_SBP"/>
</dbReference>
<dbReference type="PANTHER" id="PTHR30535:SF34">
    <property type="entry name" value="MOLYBDATE-BINDING PROTEIN MOLA"/>
    <property type="match status" value="1"/>
</dbReference>
<feature type="domain" description="Fe/B12 periplasmic-binding" evidence="2">
    <location>
        <begin position="38"/>
        <end position="338"/>
    </location>
</feature>
<dbReference type="Gene3D" id="3.40.50.1980">
    <property type="entry name" value="Nitrogenase molybdenum iron protein domain"/>
    <property type="match status" value="2"/>
</dbReference>
<dbReference type="Proteomes" id="UP000017142">
    <property type="component" value="Unassembled WGS sequence"/>
</dbReference>
<proteinExistence type="predicted"/>
<name>A0AAV3KCA9_9GAMM</name>
<evidence type="ECO:0000259" key="2">
    <source>
        <dbReference type="PROSITE" id="PS50983"/>
    </source>
</evidence>
<gene>
    <name evidence="3" type="ORF">A544_1450</name>
</gene>
<dbReference type="PANTHER" id="PTHR30535">
    <property type="entry name" value="VITAMIN B12-BINDING PROTEIN"/>
    <property type="match status" value="1"/>
</dbReference>
<dbReference type="AlphaFoldDB" id="A0AAV3KCA9"/>
<sequence>MRTLSLLLTGMILSLSAQAKILTDSLQRQVDVPDNPQRIVIGESRMIYTLALVEEGNPAKRIVGWPDDLRQLDQQTWQRYTDAFPAIKQIPLIGKSNFSQLNVEKIIALRPELVILPVYAKTPPNSEELMRQLAAAHIPVLFLDFRVNQLSATVPSLRTLGLALNDEAKSEKFIAFYQSHMDFIRQRLQEANPPKPKVMLQLHLGRKAGCCTTVAHGNLAELIVFAGGNNIAANRFSSVFGQLNPEAVIAANPDIYIATGMAGPDEKGFLQLGPAVSHARAKETFLDALNGEPTVAALGAVQNHKAYAFWQNFYMSPWHLLVVEFFAKTFHPELFHELDPANTMEEINQQFLTLKETGSYWTNNR</sequence>
<dbReference type="RefSeq" id="WP_022632905.1">
    <property type="nucleotide sequence ID" value="NZ_AMWE01000002.1"/>
</dbReference>
<accession>A0AAV3KCA9</accession>
<evidence type="ECO:0000313" key="4">
    <source>
        <dbReference type="Proteomes" id="UP000017142"/>
    </source>
</evidence>
<dbReference type="InterPro" id="IPR002491">
    <property type="entry name" value="ABC_transptr_periplasmic_BD"/>
</dbReference>
<dbReference type="EMBL" id="AMWE01000002">
    <property type="protein sequence ID" value="ERO58275.1"/>
    <property type="molecule type" value="Genomic_DNA"/>
</dbReference>
<protein>
    <submittedName>
        <fullName evidence="3">Solute-binding periplasmic protein of ABC transporter</fullName>
    </submittedName>
</protein>
<comment type="caution">
    <text evidence="3">The sequence shown here is derived from an EMBL/GenBank/DDBJ whole genome shotgun (WGS) entry which is preliminary data.</text>
</comment>
<reference evidence="4" key="1">
    <citation type="journal article" date="2013" name="Diversity">
        <title>Genome Sequence of Dickeya solani, a New soft Rot Pathogen of Potato, Suggests its Emergence May Be Related to a Novel Combination of Non-Ribosomal Peptide/Polyketide Synthetase Clusters.</title>
        <authorList>
            <person name="Garlant L."/>
            <person name="Koskinen P."/>
            <person name="Rouhiainen L."/>
            <person name="Laine P."/>
            <person name="Paulin L."/>
            <person name="Auvinen P."/>
            <person name="Holm L."/>
            <person name="Pirhonen M."/>
        </authorList>
    </citation>
    <scope>NUCLEOTIDE SEQUENCE [LARGE SCALE GENOMIC DNA]</scope>
    <source>
        <strain evidence="4">D s0432-1</strain>
    </source>
</reference>
<evidence type="ECO:0000313" key="3">
    <source>
        <dbReference type="EMBL" id="ERO58275.1"/>
    </source>
</evidence>
<organism evidence="3 4">
    <name type="scientific">Dickeya solani D s0432-1</name>
    <dbReference type="NCBI Taxonomy" id="1231725"/>
    <lineage>
        <taxon>Bacteria</taxon>
        <taxon>Pseudomonadati</taxon>
        <taxon>Pseudomonadota</taxon>
        <taxon>Gammaproteobacteria</taxon>
        <taxon>Enterobacterales</taxon>
        <taxon>Pectobacteriaceae</taxon>
        <taxon>Dickeya</taxon>
    </lineage>
</organism>
<feature type="signal peptide" evidence="1">
    <location>
        <begin position="1"/>
        <end position="19"/>
    </location>
</feature>
<evidence type="ECO:0000256" key="1">
    <source>
        <dbReference type="SAM" id="SignalP"/>
    </source>
</evidence>
<dbReference type="Pfam" id="PF01497">
    <property type="entry name" value="Peripla_BP_2"/>
    <property type="match status" value="1"/>
</dbReference>
<dbReference type="SUPFAM" id="SSF53807">
    <property type="entry name" value="Helical backbone' metal receptor"/>
    <property type="match status" value="1"/>
</dbReference>
<feature type="chain" id="PRO_5043999626" evidence="1">
    <location>
        <begin position="20"/>
        <end position="365"/>
    </location>
</feature>
<dbReference type="GeneID" id="43520160"/>